<evidence type="ECO:0000256" key="1">
    <source>
        <dbReference type="RuleBase" id="RU003494"/>
    </source>
</evidence>
<dbReference type="CDD" id="cd03057">
    <property type="entry name" value="GST_N_Beta"/>
    <property type="match status" value="1"/>
</dbReference>
<dbReference type="AlphaFoldDB" id="A0AB74UD94"/>
<dbReference type="PROSITE" id="PS50404">
    <property type="entry name" value="GST_NTER"/>
    <property type="match status" value="1"/>
</dbReference>
<dbReference type="Pfam" id="PF00043">
    <property type="entry name" value="GST_C"/>
    <property type="match status" value="1"/>
</dbReference>
<dbReference type="SFLD" id="SFLDG01150">
    <property type="entry name" value="Main.1:_Beta-like"/>
    <property type="match status" value="1"/>
</dbReference>
<dbReference type="RefSeq" id="WP_353979531.1">
    <property type="nucleotide sequence ID" value="NZ_CP159578.1"/>
</dbReference>
<dbReference type="SFLD" id="SFLDS00019">
    <property type="entry name" value="Glutathione_Transferase_(cytos"/>
    <property type="match status" value="1"/>
</dbReference>
<dbReference type="SFLD" id="SFLDG00358">
    <property type="entry name" value="Main_(cytGST)"/>
    <property type="match status" value="1"/>
</dbReference>
<dbReference type="InterPro" id="IPR004045">
    <property type="entry name" value="Glutathione_S-Trfase_N"/>
</dbReference>
<evidence type="ECO:0000259" key="2">
    <source>
        <dbReference type="PROSITE" id="PS50404"/>
    </source>
</evidence>
<dbReference type="PROSITE" id="PS50405">
    <property type="entry name" value="GST_CTER"/>
    <property type="match status" value="1"/>
</dbReference>
<dbReference type="InterPro" id="IPR010987">
    <property type="entry name" value="Glutathione-S-Trfase_C-like"/>
</dbReference>
<dbReference type="EMBL" id="CP159578">
    <property type="protein sequence ID" value="XCJ78546.1"/>
    <property type="molecule type" value="Genomic_DNA"/>
</dbReference>
<evidence type="ECO:0000259" key="3">
    <source>
        <dbReference type="PROSITE" id="PS50405"/>
    </source>
</evidence>
<proteinExistence type="inferred from homology"/>
<organism evidence="4">
    <name type="scientific">Salinicola endophyticus</name>
    <dbReference type="NCBI Taxonomy" id="1949083"/>
    <lineage>
        <taxon>Bacteria</taxon>
        <taxon>Pseudomonadati</taxon>
        <taxon>Pseudomonadota</taxon>
        <taxon>Gammaproteobacteria</taxon>
        <taxon>Oceanospirillales</taxon>
        <taxon>Halomonadaceae</taxon>
        <taxon>Salinicola</taxon>
    </lineage>
</organism>
<dbReference type="CDD" id="cd03188">
    <property type="entry name" value="GST_C_Beta"/>
    <property type="match status" value="1"/>
</dbReference>
<evidence type="ECO:0000313" key="4">
    <source>
        <dbReference type="EMBL" id="XCJ78546.1"/>
    </source>
</evidence>
<dbReference type="InterPro" id="IPR004046">
    <property type="entry name" value="GST_C"/>
</dbReference>
<accession>A0AB74UD94</accession>
<sequence length="217" mass="23875">MADLKLFYAPGACSLASHIALEEAGAEFEAVRIDTAAGEQRSAAYLRINPKGRVPALAVGETVITENPAILRYVSQRFPESVLWPSTLLEDARCAEWLAFLGSGVHPVYAHVRRPERYATGDAAKADVVETARRSTRELFEMIEARLAERPGAWALGERYSVADPYLFVFWQWGAGAALGYDMASDFPAWSDHARRMLARPAVARVLAREGLTIPTP</sequence>
<reference evidence="4" key="1">
    <citation type="submission" date="2024-06" db="EMBL/GenBank/DDBJ databases">
        <title>Complete genome of Salinicola endophyticus HNIBRBA4755.</title>
        <authorList>
            <person name="Shin S.Y."/>
            <person name="Kang H."/>
            <person name="Song J."/>
        </authorList>
    </citation>
    <scope>NUCLEOTIDE SEQUENCE</scope>
    <source>
        <strain evidence="4">HNIBRBA4755</strain>
    </source>
</reference>
<dbReference type="PANTHER" id="PTHR44051:SF8">
    <property type="entry name" value="GLUTATHIONE S-TRANSFERASE GSTA"/>
    <property type="match status" value="1"/>
</dbReference>
<protein>
    <submittedName>
        <fullName evidence="4">Glutathione binding-like protein</fullName>
    </submittedName>
</protein>
<feature type="domain" description="GST N-terminal" evidence="2">
    <location>
        <begin position="1"/>
        <end position="82"/>
    </location>
</feature>
<feature type="domain" description="GST C-terminal" evidence="3">
    <location>
        <begin position="87"/>
        <end position="217"/>
    </location>
</feature>
<comment type="similarity">
    <text evidence="1">Belongs to the GST superfamily.</text>
</comment>
<name>A0AB74UD94_9GAMM</name>
<dbReference type="InterPro" id="IPR040079">
    <property type="entry name" value="Glutathione_S-Trfase"/>
</dbReference>
<dbReference type="SUPFAM" id="SSF47616">
    <property type="entry name" value="GST C-terminal domain-like"/>
    <property type="match status" value="1"/>
</dbReference>
<dbReference type="Gene3D" id="3.40.30.10">
    <property type="entry name" value="Glutaredoxin"/>
    <property type="match status" value="1"/>
</dbReference>
<dbReference type="PANTHER" id="PTHR44051">
    <property type="entry name" value="GLUTATHIONE S-TRANSFERASE-RELATED"/>
    <property type="match status" value="1"/>
</dbReference>
<gene>
    <name evidence="4" type="ORF">ABV408_14030</name>
</gene>
<dbReference type="InterPro" id="IPR036249">
    <property type="entry name" value="Thioredoxin-like_sf"/>
</dbReference>
<dbReference type="InterPro" id="IPR036282">
    <property type="entry name" value="Glutathione-S-Trfase_C_sf"/>
</dbReference>
<dbReference type="SUPFAM" id="SSF52833">
    <property type="entry name" value="Thioredoxin-like"/>
    <property type="match status" value="1"/>
</dbReference>
<dbReference type="Gene3D" id="1.20.1050.10">
    <property type="match status" value="1"/>
</dbReference>
<dbReference type="Pfam" id="PF02798">
    <property type="entry name" value="GST_N"/>
    <property type="match status" value="1"/>
</dbReference>